<gene>
    <name evidence="2" type="ORF">AMS66_07405</name>
</gene>
<accession>A0A0M9BQR9</accession>
<sequence length="258" mass="29145">MKKLNIGLQLFTLRDETAADFRGTLRKVAELGYEGVEFAGYGDIPAEEMKALLDELGLKGFSSHVSLHAMREDLQQQIDYLKTIGAQYMICPYLMPEDRPENAEGWTKLFNELQQYGAEATKQGLIFGYHNHDFEFHGQVGDENAFDAMFTQTTPEAVQVEMDVCWVQFAGQNPIEYINKYAGRLPLLHLKDFSKDEQGQMKTLELGQGSVNLPAVIEAATSAGVEWLIVEQDVCQNPPLESVANSHNWLKQNYLNQF</sequence>
<evidence type="ECO:0000313" key="3">
    <source>
        <dbReference type="Proteomes" id="UP000037688"/>
    </source>
</evidence>
<dbReference type="Proteomes" id="UP000037688">
    <property type="component" value="Unassembled WGS sequence"/>
</dbReference>
<dbReference type="GO" id="GO:0016853">
    <property type="term" value="F:isomerase activity"/>
    <property type="evidence" value="ECO:0007669"/>
    <property type="project" value="UniProtKB-KW"/>
</dbReference>
<proteinExistence type="predicted"/>
<keyword evidence="3" id="KW-1185">Reference proteome</keyword>
<reference evidence="2 3" key="1">
    <citation type="submission" date="2015-08" db="EMBL/GenBank/DDBJ databases">
        <title>Draft genome sequence of cellulolytic and xylanolytic Paenibacillus sp. A59, isolated from a decaying forest soil from Patagonia, Argentina.</title>
        <authorList>
            <person name="Ghio S."/>
            <person name="Caceres A.M."/>
            <person name="Talia P."/>
            <person name="Grasso D."/>
            <person name="Campos E."/>
        </authorList>
    </citation>
    <scope>NUCLEOTIDE SEQUENCE [LARGE SCALE GENOMIC DNA]</scope>
    <source>
        <strain evidence="2 3">A59</strain>
    </source>
</reference>
<dbReference type="InterPro" id="IPR013022">
    <property type="entry name" value="Xyl_isomerase-like_TIM-brl"/>
</dbReference>
<dbReference type="SUPFAM" id="SSF51658">
    <property type="entry name" value="Xylose isomerase-like"/>
    <property type="match status" value="1"/>
</dbReference>
<dbReference type="Pfam" id="PF01261">
    <property type="entry name" value="AP_endonuc_2"/>
    <property type="match status" value="1"/>
</dbReference>
<dbReference type="PATRIC" id="fig|1705561.3.peg.1217"/>
<dbReference type="InterPro" id="IPR050312">
    <property type="entry name" value="IolE/XylAMocC-like"/>
</dbReference>
<feature type="domain" description="Xylose isomerase-like TIM barrel" evidence="1">
    <location>
        <begin position="25"/>
        <end position="252"/>
    </location>
</feature>
<name>A0A0M9BQR9_9BACL</name>
<dbReference type="PANTHER" id="PTHR12110:SF41">
    <property type="entry name" value="INOSOSE DEHYDRATASE"/>
    <property type="match status" value="1"/>
</dbReference>
<evidence type="ECO:0000313" key="2">
    <source>
        <dbReference type="EMBL" id="KOY17168.1"/>
    </source>
</evidence>
<protein>
    <submittedName>
        <fullName evidence="2">Sugar phosphate isomerase</fullName>
    </submittedName>
</protein>
<dbReference type="InterPro" id="IPR036237">
    <property type="entry name" value="Xyl_isomerase-like_sf"/>
</dbReference>
<dbReference type="EMBL" id="LITU01000045">
    <property type="protein sequence ID" value="KOY17168.1"/>
    <property type="molecule type" value="Genomic_DNA"/>
</dbReference>
<organism evidence="2 3">
    <name type="scientific">Paenibacillus xylanivorans</name>
    <dbReference type="NCBI Taxonomy" id="1705561"/>
    <lineage>
        <taxon>Bacteria</taxon>
        <taxon>Bacillati</taxon>
        <taxon>Bacillota</taxon>
        <taxon>Bacilli</taxon>
        <taxon>Bacillales</taxon>
        <taxon>Paenibacillaceae</taxon>
        <taxon>Paenibacillus</taxon>
    </lineage>
</organism>
<keyword evidence="2" id="KW-0413">Isomerase</keyword>
<dbReference type="RefSeq" id="WP_053780187.1">
    <property type="nucleotide sequence ID" value="NZ_LITU01000045.1"/>
</dbReference>
<comment type="caution">
    <text evidence="2">The sequence shown here is derived from an EMBL/GenBank/DDBJ whole genome shotgun (WGS) entry which is preliminary data.</text>
</comment>
<dbReference type="Gene3D" id="3.20.20.150">
    <property type="entry name" value="Divalent-metal-dependent TIM barrel enzymes"/>
    <property type="match status" value="1"/>
</dbReference>
<evidence type="ECO:0000259" key="1">
    <source>
        <dbReference type="Pfam" id="PF01261"/>
    </source>
</evidence>
<dbReference type="OrthoDB" id="9798407at2"/>
<dbReference type="AlphaFoldDB" id="A0A0M9BQR9"/>
<dbReference type="PANTHER" id="PTHR12110">
    <property type="entry name" value="HYDROXYPYRUVATE ISOMERASE"/>
    <property type="match status" value="1"/>
</dbReference>